<organism evidence="10 11">
    <name type="scientific">Undibacterium baiyunense</name>
    <dbReference type="NCBI Taxonomy" id="2828731"/>
    <lineage>
        <taxon>Bacteria</taxon>
        <taxon>Pseudomonadati</taxon>
        <taxon>Pseudomonadota</taxon>
        <taxon>Betaproteobacteria</taxon>
        <taxon>Burkholderiales</taxon>
        <taxon>Oxalobacteraceae</taxon>
        <taxon>Undibacterium</taxon>
    </lineage>
</organism>
<dbReference type="GO" id="GO:0140097">
    <property type="term" value="F:catalytic activity, acting on DNA"/>
    <property type="evidence" value="ECO:0007669"/>
    <property type="project" value="UniProtKB-ARBA"/>
</dbReference>
<name>A0A941DEE4_9BURK</name>
<dbReference type="Proteomes" id="UP000680158">
    <property type="component" value="Unassembled WGS sequence"/>
</dbReference>
<dbReference type="GO" id="GO:0046872">
    <property type="term" value="F:metal ion binding"/>
    <property type="evidence" value="ECO:0007669"/>
    <property type="project" value="UniProtKB-KW"/>
</dbReference>
<dbReference type="PROSITE" id="PS51471">
    <property type="entry name" value="FE2OG_OXY"/>
    <property type="match status" value="1"/>
</dbReference>
<dbReference type="InterPro" id="IPR005123">
    <property type="entry name" value="Oxoglu/Fe-dep_dioxygenase_dom"/>
</dbReference>
<evidence type="ECO:0000256" key="5">
    <source>
        <dbReference type="ARBA" id="ARBA00022964"/>
    </source>
</evidence>
<evidence type="ECO:0000256" key="8">
    <source>
        <dbReference type="ARBA" id="ARBA00023204"/>
    </source>
</evidence>
<evidence type="ECO:0000256" key="7">
    <source>
        <dbReference type="ARBA" id="ARBA00023004"/>
    </source>
</evidence>
<reference evidence="10 11" key="1">
    <citation type="submission" date="2021-04" db="EMBL/GenBank/DDBJ databases">
        <title>novel species isolated from subtropical streams in China.</title>
        <authorList>
            <person name="Lu H."/>
        </authorList>
    </citation>
    <scope>NUCLEOTIDE SEQUENCE [LARGE SCALE GENOMIC DNA]</scope>
    <source>
        <strain evidence="10 11">BYS107W</strain>
    </source>
</reference>
<dbReference type="PANTHER" id="PTHR31212:SF4">
    <property type="entry name" value="ALPHA-KETOGLUTARATE-DEPENDENT DIOXYGENASE ALKB HOMOLOG 3"/>
    <property type="match status" value="1"/>
</dbReference>
<dbReference type="GO" id="GO:0006307">
    <property type="term" value="P:DNA alkylation repair"/>
    <property type="evidence" value="ECO:0007669"/>
    <property type="project" value="InterPro"/>
</dbReference>
<dbReference type="GO" id="GO:0016705">
    <property type="term" value="F:oxidoreductase activity, acting on paired donors, with incorporation or reduction of molecular oxygen"/>
    <property type="evidence" value="ECO:0007669"/>
    <property type="project" value="UniProtKB-ARBA"/>
</dbReference>
<dbReference type="InterPro" id="IPR032854">
    <property type="entry name" value="ALKBH3"/>
</dbReference>
<dbReference type="Gene3D" id="2.60.120.590">
    <property type="entry name" value="Alpha-ketoglutarate-dependent dioxygenase AlkB-like"/>
    <property type="match status" value="1"/>
</dbReference>
<evidence type="ECO:0000256" key="6">
    <source>
        <dbReference type="ARBA" id="ARBA00023002"/>
    </source>
</evidence>
<protein>
    <submittedName>
        <fullName evidence="10">Alpha-ketoglutarate-dependent dioxygenase AlkB</fullName>
    </submittedName>
</protein>
<proteinExistence type="predicted"/>
<dbReference type="RefSeq" id="WP_212683886.1">
    <property type="nucleotide sequence ID" value="NZ_JAGSPM010000004.1"/>
</dbReference>
<accession>A0A941DEE4</accession>
<sequence>MQSSLFDVEQTGERILLKDAQLDYHPNFYTQIAADQLFDQLVQGIAWRQDAITIAGIQRLQPRLSAWYGDANAEYTYSGLRLTPIIWNRELLTIKQAIEAHSGYRFNSVLLNYYRDQHDSMGWHSDDEPELGRQPVIASLSLGGIREFILKHKFDKQLRYKIPLTHGSLLIMSGNTQSHWQHAIAKEKHPCAARINLTFRQIIPKSP</sequence>
<dbReference type="SUPFAM" id="SSF51197">
    <property type="entry name" value="Clavaminate synthase-like"/>
    <property type="match status" value="1"/>
</dbReference>
<keyword evidence="2" id="KW-0479">Metal-binding</keyword>
<comment type="cofactor">
    <cofactor evidence="1">
        <name>Fe(2+)</name>
        <dbReference type="ChEBI" id="CHEBI:29033"/>
    </cofactor>
</comment>
<evidence type="ECO:0000256" key="3">
    <source>
        <dbReference type="ARBA" id="ARBA00022763"/>
    </source>
</evidence>
<dbReference type="FunFam" id="2.60.120.590:FF:000004">
    <property type="entry name" value="DNA oxidative demethylase ALKBH2"/>
    <property type="match status" value="1"/>
</dbReference>
<dbReference type="GO" id="GO:0051213">
    <property type="term" value="F:dioxygenase activity"/>
    <property type="evidence" value="ECO:0007669"/>
    <property type="project" value="UniProtKB-KW"/>
</dbReference>
<dbReference type="GO" id="GO:0016787">
    <property type="term" value="F:hydrolase activity"/>
    <property type="evidence" value="ECO:0007669"/>
    <property type="project" value="UniProtKB-ARBA"/>
</dbReference>
<evidence type="ECO:0000313" key="11">
    <source>
        <dbReference type="Proteomes" id="UP000680158"/>
    </source>
</evidence>
<dbReference type="InterPro" id="IPR027450">
    <property type="entry name" value="AlkB-like"/>
</dbReference>
<keyword evidence="7" id="KW-0408">Iron</keyword>
<comment type="caution">
    <text evidence="10">The sequence shown here is derived from an EMBL/GenBank/DDBJ whole genome shotgun (WGS) entry which is preliminary data.</text>
</comment>
<keyword evidence="4" id="KW-0460">Magnesium</keyword>
<dbReference type="EMBL" id="JAGSPM010000004">
    <property type="protein sequence ID" value="MBR7746561.1"/>
    <property type="molecule type" value="Genomic_DNA"/>
</dbReference>
<dbReference type="GO" id="GO:0032451">
    <property type="term" value="F:demethylase activity"/>
    <property type="evidence" value="ECO:0007669"/>
    <property type="project" value="UniProtKB-ARBA"/>
</dbReference>
<dbReference type="Pfam" id="PF13532">
    <property type="entry name" value="2OG-FeII_Oxy_2"/>
    <property type="match status" value="1"/>
</dbReference>
<feature type="domain" description="Fe2OG dioxygenase" evidence="9">
    <location>
        <begin position="105"/>
        <end position="203"/>
    </location>
</feature>
<evidence type="ECO:0000313" key="10">
    <source>
        <dbReference type="EMBL" id="MBR7746561.1"/>
    </source>
</evidence>
<evidence type="ECO:0000256" key="4">
    <source>
        <dbReference type="ARBA" id="ARBA00022842"/>
    </source>
</evidence>
<keyword evidence="3" id="KW-0227">DNA damage</keyword>
<keyword evidence="5 10" id="KW-0223">Dioxygenase</keyword>
<keyword evidence="6" id="KW-0560">Oxidoreductase</keyword>
<dbReference type="PANTHER" id="PTHR31212">
    <property type="entry name" value="ALPHA-KETOGLUTARATE-DEPENDENT DIOXYGENASE ALKB HOMOLOG 3"/>
    <property type="match status" value="1"/>
</dbReference>
<dbReference type="AlphaFoldDB" id="A0A941DEE4"/>
<evidence type="ECO:0000256" key="1">
    <source>
        <dbReference type="ARBA" id="ARBA00001954"/>
    </source>
</evidence>
<keyword evidence="8" id="KW-0234">DNA repair</keyword>
<evidence type="ECO:0000259" key="9">
    <source>
        <dbReference type="PROSITE" id="PS51471"/>
    </source>
</evidence>
<gene>
    <name evidence="10" type="ORF">KDM92_08205</name>
</gene>
<evidence type="ECO:0000256" key="2">
    <source>
        <dbReference type="ARBA" id="ARBA00022723"/>
    </source>
</evidence>
<keyword evidence="11" id="KW-1185">Reference proteome</keyword>
<dbReference type="InterPro" id="IPR037151">
    <property type="entry name" value="AlkB-like_sf"/>
</dbReference>